<dbReference type="eggNOG" id="COG0663">
    <property type="taxonomic scope" value="Bacteria"/>
</dbReference>
<dbReference type="AlphaFoldDB" id="F4XSW2"/>
<feature type="compositionally biased region" description="Polar residues" evidence="1">
    <location>
        <begin position="135"/>
        <end position="156"/>
    </location>
</feature>
<protein>
    <submittedName>
        <fullName evidence="2">Bacterial transferase hexapeptide</fullName>
    </submittedName>
</protein>
<dbReference type="Gene3D" id="2.160.10.10">
    <property type="entry name" value="Hexapeptide repeat proteins"/>
    <property type="match status" value="1"/>
</dbReference>
<dbReference type="GO" id="GO:0043886">
    <property type="term" value="F:structural constituent of carboxysome shell"/>
    <property type="evidence" value="ECO:0007669"/>
    <property type="project" value="UniProtKB-ARBA"/>
</dbReference>
<reference evidence="2 3" key="1">
    <citation type="journal article" date="2011" name="Proc. Natl. Acad. Sci. U.S.A.">
        <title>Genomic insights into the physiology and ecology of the marine filamentous cyanobacterium Lyngbya majuscula.</title>
        <authorList>
            <person name="Jones A.C."/>
            <person name="Monroe E.A."/>
            <person name="Podell S."/>
            <person name="Hess W.R."/>
            <person name="Klages S."/>
            <person name="Esquenazi E."/>
            <person name="Niessen S."/>
            <person name="Hoover H."/>
            <person name="Rothmann M."/>
            <person name="Lasken R.S."/>
            <person name="Yates J.R.III."/>
            <person name="Reinhardt R."/>
            <person name="Kube M."/>
            <person name="Burkart M.D."/>
            <person name="Allen E.E."/>
            <person name="Dorrestein P.C."/>
            <person name="Gerwick W.H."/>
            <person name="Gerwick L."/>
        </authorList>
    </citation>
    <scope>NUCLEOTIDE SEQUENCE [LARGE SCALE GENOMIC DNA]</scope>
    <source>
        <strain evidence="2 3">3L</strain>
    </source>
</reference>
<evidence type="ECO:0000313" key="3">
    <source>
        <dbReference type="Proteomes" id="UP000003959"/>
    </source>
</evidence>
<feature type="compositionally biased region" description="Low complexity" evidence="1">
    <location>
        <begin position="157"/>
        <end position="208"/>
    </location>
</feature>
<dbReference type="InterPro" id="IPR011004">
    <property type="entry name" value="Trimer_LpxA-like_sf"/>
</dbReference>
<feature type="region of interest" description="Disordered" evidence="1">
    <location>
        <begin position="111"/>
        <end position="248"/>
    </location>
</feature>
<keyword evidence="2" id="KW-0808">Transferase</keyword>
<evidence type="ECO:0000256" key="1">
    <source>
        <dbReference type="SAM" id="MobiDB-lite"/>
    </source>
</evidence>
<feature type="compositionally biased region" description="Polar residues" evidence="1">
    <location>
        <begin position="236"/>
        <end position="248"/>
    </location>
</feature>
<dbReference type="GO" id="GO:0031470">
    <property type="term" value="C:carboxysome"/>
    <property type="evidence" value="ECO:0007669"/>
    <property type="project" value="UniProtKB-ARBA"/>
</dbReference>
<dbReference type="GO" id="GO:0016740">
    <property type="term" value="F:transferase activity"/>
    <property type="evidence" value="ECO:0007669"/>
    <property type="project" value="UniProtKB-KW"/>
</dbReference>
<organism evidence="2 3">
    <name type="scientific">Moorena producens 3L</name>
    <dbReference type="NCBI Taxonomy" id="489825"/>
    <lineage>
        <taxon>Bacteria</taxon>
        <taxon>Bacillati</taxon>
        <taxon>Cyanobacteriota</taxon>
        <taxon>Cyanophyceae</taxon>
        <taxon>Coleofasciculales</taxon>
        <taxon>Coleofasciculaceae</taxon>
        <taxon>Moorena</taxon>
    </lineage>
</organism>
<feature type="compositionally biased region" description="Polar residues" evidence="1">
    <location>
        <begin position="209"/>
        <end position="227"/>
    </location>
</feature>
<evidence type="ECO:0000313" key="2">
    <source>
        <dbReference type="EMBL" id="EGJ32302.1"/>
    </source>
</evidence>
<sequence>MHLPKLLLSNNSHIHVEGNVSIDPSAAISAGVILRADPDSKITIAAGVCIGMGAIIHAHKGTVEVESGASLGAGVLVVGKGKIGANASIGSLTTIWNHSVESLQVVPSASVLGDKGRPLPEESQPTPDSLEQKPQESSSTLPDQSFTTESVNGQVPSTSNTVATDTTETNTTDTNSIETNTTETNTIDTNTTDTNTTETIEAETTAESQTESPAPKTQPTVHGQGSLNRLLDTLFPYNQSFNSPSKDT</sequence>
<keyword evidence="3" id="KW-1185">Reference proteome</keyword>
<dbReference type="EMBL" id="GL890926">
    <property type="protein sequence ID" value="EGJ32302.1"/>
    <property type="molecule type" value="Genomic_DNA"/>
</dbReference>
<dbReference type="HOGENOM" id="CLU_069354_0_0_3"/>
<dbReference type="SUPFAM" id="SSF51161">
    <property type="entry name" value="Trimeric LpxA-like enzymes"/>
    <property type="match status" value="1"/>
</dbReference>
<dbReference type="Proteomes" id="UP000003959">
    <property type="component" value="Unassembled WGS sequence"/>
</dbReference>
<proteinExistence type="predicted"/>
<gene>
    <name evidence="2" type="ORF">LYNGBM3L_26400</name>
</gene>
<accession>F4XSW2</accession>
<name>F4XSW2_9CYAN</name>